<feature type="region of interest" description="Disordered" evidence="1">
    <location>
        <begin position="132"/>
        <end position="165"/>
    </location>
</feature>
<sequence>MPVKAQTKAVESLKTNEKKWSKPLMDAGWTALPSVIIENQRQLDLTPLDMNIILYLASKWWKAEGKPYPSKGTMAKAMNVHPRTIQKHIAAMEGANYITREERRTPTGSKTNIYHLDGLIAAVMPFAEEKLDEMKDKSEREQVKRDRKGAPRRLKLVHNKDADEE</sequence>
<dbReference type="Pfam" id="PF13730">
    <property type="entry name" value="HTH_36"/>
    <property type="match status" value="1"/>
</dbReference>
<protein>
    <submittedName>
        <fullName evidence="2">Helix-turn-helix domain-containing protein</fullName>
    </submittedName>
</protein>
<reference evidence="3" key="1">
    <citation type="journal article" date="2019" name="Int. J. Syst. Evol. Microbiol.">
        <title>The Global Catalogue of Microorganisms (GCM) 10K type strain sequencing project: providing services to taxonomists for standard genome sequencing and annotation.</title>
        <authorList>
            <consortium name="The Broad Institute Genomics Platform"/>
            <consortium name="The Broad Institute Genome Sequencing Center for Infectious Disease"/>
            <person name="Wu L."/>
            <person name="Ma J."/>
        </authorList>
    </citation>
    <scope>NUCLEOTIDE SEQUENCE [LARGE SCALE GENOMIC DNA]</scope>
    <source>
        <strain evidence="3">CCUG 52537</strain>
    </source>
</reference>
<dbReference type="EMBL" id="JBHTIK010000015">
    <property type="protein sequence ID" value="MFD0850535.1"/>
    <property type="molecule type" value="Genomic_DNA"/>
</dbReference>
<feature type="compositionally biased region" description="Basic and acidic residues" evidence="1">
    <location>
        <begin position="132"/>
        <end position="144"/>
    </location>
</feature>
<keyword evidence="3" id="KW-1185">Reference proteome</keyword>
<dbReference type="RefSeq" id="WP_381495003.1">
    <property type="nucleotide sequence ID" value="NZ_JBHTIK010000015.1"/>
</dbReference>
<gene>
    <name evidence="2" type="ORF">ACFQ00_19570</name>
</gene>
<organism evidence="2 3">
    <name type="scientific">Sphingosinicella xenopeptidilytica</name>
    <dbReference type="NCBI Taxonomy" id="364098"/>
    <lineage>
        <taxon>Bacteria</taxon>
        <taxon>Pseudomonadati</taxon>
        <taxon>Pseudomonadota</taxon>
        <taxon>Alphaproteobacteria</taxon>
        <taxon>Sphingomonadales</taxon>
        <taxon>Sphingosinicellaceae</taxon>
        <taxon>Sphingosinicella</taxon>
    </lineage>
</organism>
<evidence type="ECO:0000256" key="1">
    <source>
        <dbReference type="SAM" id="MobiDB-lite"/>
    </source>
</evidence>
<feature type="compositionally biased region" description="Basic residues" evidence="1">
    <location>
        <begin position="145"/>
        <end position="157"/>
    </location>
</feature>
<evidence type="ECO:0000313" key="2">
    <source>
        <dbReference type="EMBL" id="MFD0850535.1"/>
    </source>
</evidence>
<accession>A0ABW3C7Y2</accession>
<name>A0ABW3C7Y2_SPHXN</name>
<dbReference type="Proteomes" id="UP001597124">
    <property type="component" value="Unassembled WGS sequence"/>
</dbReference>
<comment type="caution">
    <text evidence="2">The sequence shown here is derived from an EMBL/GenBank/DDBJ whole genome shotgun (WGS) entry which is preliminary data.</text>
</comment>
<dbReference type="SUPFAM" id="SSF46785">
    <property type="entry name" value="Winged helix' DNA-binding domain"/>
    <property type="match status" value="1"/>
</dbReference>
<dbReference type="InterPro" id="IPR036390">
    <property type="entry name" value="WH_DNA-bd_sf"/>
</dbReference>
<dbReference type="InterPro" id="IPR036388">
    <property type="entry name" value="WH-like_DNA-bd_sf"/>
</dbReference>
<dbReference type="Gene3D" id="1.10.10.10">
    <property type="entry name" value="Winged helix-like DNA-binding domain superfamily/Winged helix DNA-binding domain"/>
    <property type="match status" value="1"/>
</dbReference>
<proteinExistence type="predicted"/>
<evidence type="ECO:0000313" key="3">
    <source>
        <dbReference type="Proteomes" id="UP001597124"/>
    </source>
</evidence>